<sequence length="282" mass="32558">MYLDNTFASLNVANRARRASAKIGVGSTDSHPVVNCAFPPFTIRRVWLMPQFVRLLDLAREYDLATYEVQDCARRLGLPHKKAITMLNENQAETLRPELEAAQNLKRWQRSRGTSDVPQHGDVVHVECACCQLTLDCRADLGEAYCDACRGHFSMPGEDVNRKIERLADHDERMRRGYVRAREAFYGCNRRLAHALEDRSGWRTAVTLLVHDHIAGPRGHCDKCKQPYPCETVRILRSVNYGYYKYTERFAGFSDEEVWYHTNPQRTAERDHWPDHEDETSS</sequence>
<organism evidence="1 2">
    <name type="scientific">Mycolicibacterium pulveris</name>
    <name type="common">Mycobacterium pulveris</name>
    <dbReference type="NCBI Taxonomy" id="36813"/>
    <lineage>
        <taxon>Bacteria</taxon>
        <taxon>Bacillati</taxon>
        <taxon>Actinomycetota</taxon>
        <taxon>Actinomycetes</taxon>
        <taxon>Mycobacteriales</taxon>
        <taxon>Mycobacteriaceae</taxon>
        <taxon>Mycolicibacterium</taxon>
    </lineage>
</organism>
<reference evidence="1 2" key="1">
    <citation type="journal article" date="2019" name="Emerg. Microbes Infect.">
        <title>Comprehensive subspecies identification of 175 nontuberculous mycobacteria species based on 7547 genomic profiles.</title>
        <authorList>
            <person name="Matsumoto Y."/>
            <person name="Kinjo T."/>
            <person name="Motooka D."/>
            <person name="Nabeya D."/>
            <person name="Jung N."/>
            <person name="Uechi K."/>
            <person name="Horii T."/>
            <person name="Iida T."/>
            <person name="Fujita J."/>
            <person name="Nakamura S."/>
        </authorList>
    </citation>
    <scope>NUCLEOTIDE SEQUENCE [LARGE SCALE GENOMIC DNA]</scope>
    <source>
        <strain evidence="1 2">JCM 6370</strain>
    </source>
</reference>
<evidence type="ECO:0000313" key="1">
    <source>
        <dbReference type="EMBL" id="BBY82280.1"/>
    </source>
</evidence>
<evidence type="ECO:0000313" key="2">
    <source>
        <dbReference type="Proteomes" id="UP000467252"/>
    </source>
</evidence>
<protein>
    <submittedName>
        <fullName evidence="1">Uncharacterized protein</fullName>
    </submittedName>
</protein>
<proteinExistence type="predicted"/>
<dbReference type="AlphaFoldDB" id="A0A7I7UMR4"/>
<name>A0A7I7UMR4_MYCPV</name>
<dbReference type="EMBL" id="AP022599">
    <property type="protein sequence ID" value="BBY82280.1"/>
    <property type="molecule type" value="Genomic_DNA"/>
</dbReference>
<gene>
    <name evidence="1" type="ORF">MPUL_34380</name>
</gene>
<accession>A0A7I7UMR4</accession>
<dbReference type="RefSeq" id="WP_163902234.1">
    <property type="nucleotide sequence ID" value="NZ_AP022599.1"/>
</dbReference>
<keyword evidence="2" id="KW-1185">Reference proteome</keyword>
<dbReference type="Proteomes" id="UP000467252">
    <property type="component" value="Chromosome"/>
</dbReference>